<name>A0A397GZ88_9GLOM</name>
<dbReference type="AlphaFoldDB" id="A0A397GZ88"/>
<evidence type="ECO:0000313" key="3">
    <source>
        <dbReference type="Proteomes" id="UP000266861"/>
    </source>
</evidence>
<feature type="region of interest" description="Disordered" evidence="1">
    <location>
        <begin position="39"/>
        <end position="75"/>
    </location>
</feature>
<sequence>MKLKSISFTFTLMKVKFLGSFRNKFIRALEIFVPKQAVNSEGGPNIKTVQQQKQETAKRIKATKRSTAQNNQQKQLHEYWKQLKHQLERLH</sequence>
<reference evidence="2 3" key="1">
    <citation type="submission" date="2018-08" db="EMBL/GenBank/DDBJ databases">
        <title>Genome and evolution of the arbuscular mycorrhizal fungus Diversispora epigaea (formerly Glomus versiforme) and its bacterial endosymbionts.</title>
        <authorList>
            <person name="Sun X."/>
            <person name="Fei Z."/>
            <person name="Harrison M."/>
        </authorList>
    </citation>
    <scope>NUCLEOTIDE SEQUENCE [LARGE SCALE GENOMIC DNA]</scope>
    <source>
        <strain evidence="2 3">IT104</strain>
    </source>
</reference>
<protein>
    <submittedName>
        <fullName evidence="2">Uncharacterized protein</fullName>
    </submittedName>
</protein>
<organism evidence="2 3">
    <name type="scientific">Diversispora epigaea</name>
    <dbReference type="NCBI Taxonomy" id="1348612"/>
    <lineage>
        <taxon>Eukaryota</taxon>
        <taxon>Fungi</taxon>
        <taxon>Fungi incertae sedis</taxon>
        <taxon>Mucoromycota</taxon>
        <taxon>Glomeromycotina</taxon>
        <taxon>Glomeromycetes</taxon>
        <taxon>Diversisporales</taxon>
        <taxon>Diversisporaceae</taxon>
        <taxon>Diversispora</taxon>
    </lineage>
</organism>
<keyword evidence="3" id="KW-1185">Reference proteome</keyword>
<feature type="compositionally biased region" description="Polar residues" evidence="1">
    <location>
        <begin position="65"/>
        <end position="74"/>
    </location>
</feature>
<dbReference type="EMBL" id="PQFF01000365">
    <property type="protein sequence ID" value="RHZ55699.1"/>
    <property type="molecule type" value="Genomic_DNA"/>
</dbReference>
<evidence type="ECO:0000313" key="2">
    <source>
        <dbReference type="EMBL" id="RHZ55699.1"/>
    </source>
</evidence>
<evidence type="ECO:0000256" key="1">
    <source>
        <dbReference type="SAM" id="MobiDB-lite"/>
    </source>
</evidence>
<proteinExistence type="predicted"/>
<comment type="caution">
    <text evidence="2">The sequence shown here is derived from an EMBL/GenBank/DDBJ whole genome shotgun (WGS) entry which is preliminary data.</text>
</comment>
<dbReference type="Proteomes" id="UP000266861">
    <property type="component" value="Unassembled WGS sequence"/>
</dbReference>
<gene>
    <name evidence="2" type="ORF">Glove_411g26</name>
</gene>
<accession>A0A397GZ88</accession>